<evidence type="ECO:0000313" key="1">
    <source>
        <dbReference type="EMBL" id="MBK6267166.1"/>
    </source>
</evidence>
<dbReference type="SUPFAM" id="SSF82784">
    <property type="entry name" value="OsmC-like"/>
    <property type="match status" value="1"/>
</dbReference>
<gene>
    <name evidence="1" type="ORF">JKA74_19130</name>
</gene>
<dbReference type="Proteomes" id="UP000611723">
    <property type="component" value="Unassembled WGS sequence"/>
</dbReference>
<comment type="caution">
    <text evidence="1">The sequence shown here is derived from an EMBL/GenBank/DDBJ whole genome shotgun (WGS) entry which is preliminary data.</text>
</comment>
<dbReference type="Pfam" id="PF02566">
    <property type="entry name" value="OsmC"/>
    <property type="match status" value="1"/>
</dbReference>
<dbReference type="InterPro" id="IPR003718">
    <property type="entry name" value="OsmC/Ohr_fam"/>
</dbReference>
<sequence>MAKTHHYNATIVWIGNKGLGTKDYRSFDRNHTISIDNKPDILASSDPAFLGDSSRHNPEDLLVSSLSACHMLWYLHLCAVNGIIVVDYTDKASGTMEETKESGGHFTEVVLRPTVIITDPAQIDKANELHKEANKMCFIANSCNFPVRHMPECKVKNGMNNS</sequence>
<name>A0A934X2N5_9BACT</name>
<dbReference type="InterPro" id="IPR015946">
    <property type="entry name" value="KH_dom-like_a/b"/>
</dbReference>
<reference evidence="1" key="1">
    <citation type="submission" date="2021-01" db="EMBL/GenBank/DDBJ databases">
        <title>Marivirga aurantiaca sp. nov., isolated from intertidal surface sediments.</title>
        <authorList>
            <person name="Zhang M."/>
        </authorList>
    </citation>
    <scope>NUCLEOTIDE SEQUENCE</scope>
    <source>
        <strain evidence="1">S37H4</strain>
    </source>
</reference>
<protein>
    <submittedName>
        <fullName evidence="1">OsmC family protein</fullName>
    </submittedName>
</protein>
<dbReference type="RefSeq" id="WP_201432855.1">
    <property type="nucleotide sequence ID" value="NZ_JAEQBW010000014.1"/>
</dbReference>
<dbReference type="PANTHER" id="PTHR42830:SF2">
    <property type="entry name" value="OSMC_OHR FAMILY PROTEIN"/>
    <property type="match status" value="1"/>
</dbReference>
<dbReference type="InterPro" id="IPR052707">
    <property type="entry name" value="OsmC_Ohr_Peroxiredoxin"/>
</dbReference>
<keyword evidence="2" id="KW-1185">Reference proteome</keyword>
<accession>A0A934X2N5</accession>
<dbReference type="InterPro" id="IPR036102">
    <property type="entry name" value="OsmC/Ohrsf"/>
</dbReference>
<dbReference type="Gene3D" id="3.30.300.20">
    <property type="match status" value="1"/>
</dbReference>
<dbReference type="EMBL" id="JAEQBW010000014">
    <property type="protein sequence ID" value="MBK6267166.1"/>
    <property type="molecule type" value="Genomic_DNA"/>
</dbReference>
<dbReference type="PANTHER" id="PTHR42830">
    <property type="entry name" value="OSMOTICALLY INDUCIBLE FAMILY PROTEIN"/>
    <property type="match status" value="1"/>
</dbReference>
<evidence type="ECO:0000313" key="2">
    <source>
        <dbReference type="Proteomes" id="UP000611723"/>
    </source>
</evidence>
<proteinExistence type="predicted"/>
<dbReference type="AlphaFoldDB" id="A0A934X2N5"/>
<organism evidence="1 2">
    <name type="scientific">Marivirga aurantiaca</name>
    <dbReference type="NCBI Taxonomy" id="2802615"/>
    <lineage>
        <taxon>Bacteria</taxon>
        <taxon>Pseudomonadati</taxon>
        <taxon>Bacteroidota</taxon>
        <taxon>Cytophagia</taxon>
        <taxon>Cytophagales</taxon>
        <taxon>Marivirgaceae</taxon>
        <taxon>Marivirga</taxon>
    </lineage>
</organism>